<evidence type="ECO:0000259" key="4">
    <source>
        <dbReference type="Pfam" id="PF23276"/>
    </source>
</evidence>
<gene>
    <name evidence="5" type="ORF">RJ640_007985</name>
</gene>
<keyword evidence="6" id="KW-1185">Reference proteome</keyword>
<dbReference type="Proteomes" id="UP001187471">
    <property type="component" value="Unassembled WGS sequence"/>
</dbReference>
<protein>
    <recommendedName>
        <fullName evidence="4">Pentatricopeptide repeat-containing protein-mitochondrial domain-containing protein</fullName>
    </recommendedName>
</protein>
<reference evidence="5" key="1">
    <citation type="submission" date="2022-12" db="EMBL/GenBank/DDBJ databases">
        <title>Draft genome assemblies for two species of Escallonia (Escalloniales).</title>
        <authorList>
            <person name="Chanderbali A."/>
            <person name="Dervinis C."/>
            <person name="Anghel I."/>
            <person name="Soltis D."/>
            <person name="Soltis P."/>
            <person name="Zapata F."/>
        </authorList>
    </citation>
    <scope>NUCLEOTIDE SEQUENCE</scope>
    <source>
        <strain evidence="5">UCBG92.1500</strain>
        <tissue evidence="5">Leaf</tissue>
    </source>
</reference>
<organism evidence="5 6">
    <name type="scientific">Escallonia rubra</name>
    <dbReference type="NCBI Taxonomy" id="112253"/>
    <lineage>
        <taxon>Eukaryota</taxon>
        <taxon>Viridiplantae</taxon>
        <taxon>Streptophyta</taxon>
        <taxon>Embryophyta</taxon>
        <taxon>Tracheophyta</taxon>
        <taxon>Spermatophyta</taxon>
        <taxon>Magnoliopsida</taxon>
        <taxon>eudicotyledons</taxon>
        <taxon>Gunneridae</taxon>
        <taxon>Pentapetalae</taxon>
        <taxon>asterids</taxon>
        <taxon>campanulids</taxon>
        <taxon>Escalloniales</taxon>
        <taxon>Escalloniaceae</taxon>
        <taxon>Escallonia</taxon>
    </lineage>
</organism>
<evidence type="ECO:0000256" key="3">
    <source>
        <dbReference type="SAM" id="MobiDB-lite"/>
    </source>
</evidence>
<dbReference type="InterPro" id="IPR011990">
    <property type="entry name" value="TPR-like_helical_dom_sf"/>
</dbReference>
<evidence type="ECO:0000256" key="2">
    <source>
        <dbReference type="PROSITE-ProRule" id="PRU00708"/>
    </source>
</evidence>
<feature type="region of interest" description="Disordered" evidence="3">
    <location>
        <begin position="37"/>
        <end position="79"/>
    </location>
</feature>
<evidence type="ECO:0000313" key="5">
    <source>
        <dbReference type="EMBL" id="KAK2966698.1"/>
    </source>
</evidence>
<dbReference type="Gene3D" id="1.25.40.10">
    <property type="entry name" value="Tetratricopeptide repeat domain"/>
    <property type="match status" value="2"/>
</dbReference>
<dbReference type="InterPro" id="IPR057027">
    <property type="entry name" value="TPR_mt"/>
</dbReference>
<dbReference type="InterPro" id="IPR002885">
    <property type="entry name" value="PPR_rpt"/>
</dbReference>
<dbReference type="Pfam" id="PF01535">
    <property type="entry name" value="PPR"/>
    <property type="match status" value="1"/>
</dbReference>
<feature type="compositionally biased region" description="Polar residues" evidence="3">
    <location>
        <begin position="69"/>
        <end position="79"/>
    </location>
</feature>
<proteinExistence type="predicted"/>
<comment type="caution">
    <text evidence="5">The sequence shown here is derived from an EMBL/GenBank/DDBJ whole genome shotgun (WGS) entry which is preliminary data.</text>
</comment>
<dbReference type="Pfam" id="PF23276">
    <property type="entry name" value="TPR_24"/>
    <property type="match status" value="1"/>
</dbReference>
<dbReference type="AlphaFoldDB" id="A0AA88QHN8"/>
<evidence type="ECO:0000313" key="6">
    <source>
        <dbReference type="Proteomes" id="UP001187471"/>
    </source>
</evidence>
<evidence type="ECO:0000256" key="1">
    <source>
        <dbReference type="ARBA" id="ARBA00022737"/>
    </source>
</evidence>
<dbReference type="PANTHER" id="PTHR47205">
    <property type="entry name" value="OS07G0599000 PROTEIN"/>
    <property type="match status" value="1"/>
</dbReference>
<dbReference type="EMBL" id="JAVXUO010003108">
    <property type="protein sequence ID" value="KAK2966698.1"/>
    <property type="molecule type" value="Genomic_DNA"/>
</dbReference>
<dbReference type="InterPro" id="IPR044605">
    <property type="entry name" value="At1g26460-like"/>
</dbReference>
<dbReference type="NCBIfam" id="TIGR00756">
    <property type="entry name" value="PPR"/>
    <property type="match status" value="1"/>
</dbReference>
<keyword evidence="1" id="KW-0677">Repeat</keyword>
<dbReference type="PROSITE" id="PS51375">
    <property type="entry name" value="PPR"/>
    <property type="match status" value="2"/>
</dbReference>
<feature type="domain" description="Pentatricopeptide repeat-containing protein-mitochondrial" evidence="4">
    <location>
        <begin position="523"/>
        <end position="583"/>
    </location>
</feature>
<accession>A0AA88QHN8</accession>
<feature type="repeat" description="PPR" evidence="2">
    <location>
        <begin position="538"/>
        <end position="572"/>
    </location>
</feature>
<feature type="repeat" description="PPR" evidence="2">
    <location>
        <begin position="189"/>
        <end position="223"/>
    </location>
</feature>
<name>A0AA88QHN8_9ASTE</name>
<feature type="compositionally biased region" description="Pro residues" evidence="3">
    <location>
        <begin position="40"/>
        <end position="54"/>
    </location>
</feature>
<dbReference type="PANTHER" id="PTHR47205:SF1">
    <property type="entry name" value="OS07G0599000 PROTEIN"/>
    <property type="match status" value="1"/>
</dbReference>
<sequence length="627" mass="69804">MASMAILTKSRSLLKTLNPHHHSLKSITTFPFLSQEPQLAEPPLPFPPPPPEPPQTTTTTTSPLPPNPASGSPLYNENWRTTTTDTATQSLIPLGFLHQATSRIQALSQTLDIQSIKNLFADWMTSQRWADMKQLFEFWIRALDKSGKPNKPDASLYNHYLRANLMLGAPAGELLDLVAQMEGFAIVSNTASFNLVLKAMHQAKEVQAAEKLLERMIQTGLENKESLPDYESYDLVVGMMLTADQIDAALKYIDLTLKSGYMMSMKVFTECVGVCVRKGRLDTLVSVIERCKKMDENKALCPPWRLCNYIAEVAIQADNSELSYYALEFMAKWIARGEIARPAVMISVDEGLVVSALGSAGRTYSSKLLDGSWAILKRSLRQKKIPNPESYLGKISAHASLGNLQKAFTTLHEFEAAYGSSEEAENLFSPFTSLFPLVVACSKKGFATLDSVYYQLENLSQGDPPYKSVPALNCIILGCANIWDVDRAYQTFGSITANFGLSPDIHSYNALIYAFGKTKRESAVEVFDHFTSLGVTPNAMTYALLVDAHLIKRDPKAALSVIDEMVSAGVVPTKETLQKVRRRCIREMDYESDDKVESLARKFKIRMGTQNRRDMLFNLEYSTDYAA</sequence>